<evidence type="ECO:0000256" key="8">
    <source>
        <dbReference type="ARBA" id="ARBA00023268"/>
    </source>
</evidence>
<dbReference type="FunFam" id="2.30.38.10:FF:000001">
    <property type="entry name" value="Non-ribosomal peptide synthetase PvdI"/>
    <property type="match status" value="2"/>
</dbReference>
<evidence type="ECO:0000256" key="6">
    <source>
        <dbReference type="ARBA" id="ARBA00022737"/>
    </source>
</evidence>
<dbReference type="Gene3D" id="3.40.50.12780">
    <property type="entry name" value="N-terminal domain of ligase-like"/>
    <property type="match status" value="1"/>
</dbReference>
<dbReference type="CDD" id="cd05930">
    <property type="entry name" value="A_NRPS"/>
    <property type="match status" value="1"/>
</dbReference>
<dbReference type="Gene3D" id="3.30.559.30">
    <property type="entry name" value="Nonribosomal peptide synthetase, condensation domain"/>
    <property type="match status" value="3"/>
</dbReference>
<keyword evidence="4" id="KW-0597">Phosphoprotein</keyword>
<dbReference type="GO" id="GO:0031177">
    <property type="term" value="F:phosphopantetheine binding"/>
    <property type="evidence" value="ECO:0007669"/>
    <property type="project" value="InterPro"/>
</dbReference>
<dbReference type="Pfam" id="PF00501">
    <property type="entry name" value="AMP-binding"/>
    <property type="match status" value="2"/>
</dbReference>
<dbReference type="GO" id="GO:0043041">
    <property type="term" value="P:amino acid activation for nonribosomal peptide biosynthetic process"/>
    <property type="evidence" value="ECO:0007669"/>
    <property type="project" value="TreeGrafter"/>
</dbReference>
<name>A0A1G4TXH0_9BACL</name>
<dbReference type="CDD" id="cd19543">
    <property type="entry name" value="DCL_NRPS"/>
    <property type="match status" value="1"/>
</dbReference>
<dbReference type="Gene3D" id="3.30.559.10">
    <property type="entry name" value="Chloramphenicol acetyltransferase-like domain"/>
    <property type="match status" value="3"/>
</dbReference>
<dbReference type="InterPro" id="IPR010060">
    <property type="entry name" value="NRPS_synth"/>
</dbReference>
<dbReference type="NCBIfam" id="NF003417">
    <property type="entry name" value="PRK04813.1"/>
    <property type="match status" value="2"/>
</dbReference>
<dbReference type="FunFam" id="3.30.300.30:FF:000010">
    <property type="entry name" value="Enterobactin synthetase component F"/>
    <property type="match status" value="2"/>
</dbReference>
<feature type="non-terminal residue" evidence="11">
    <location>
        <position position="1"/>
    </location>
</feature>
<dbReference type="Gene3D" id="3.40.50.980">
    <property type="match status" value="2"/>
</dbReference>
<keyword evidence="6" id="KW-0677">Repeat</keyword>
<dbReference type="PANTHER" id="PTHR45527:SF14">
    <property type="entry name" value="PLIPASTATIN SYNTHASE SUBUNIT B"/>
    <property type="match status" value="1"/>
</dbReference>
<dbReference type="InterPro" id="IPR001242">
    <property type="entry name" value="Condensation_dom"/>
</dbReference>
<evidence type="ECO:0000256" key="4">
    <source>
        <dbReference type="ARBA" id="ARBA00022553"/>
    </source>
</evidence>
<dbReference type="Gene3D" id="3.30.300.30">
    <property type="match status" value="2"/>
</dbReference>
<dbReference type="EMBL" id="FMTT01000076">
    <property type="protein sequence ID" value="SCW86112.1"/>
    <property type="molecule type" value="Genomic_DNA"/>
</dbReference>
<dbReference type="Gene3D" id="1.10.1200.10">
    <property type="entry name" value="ACP-like"/>
    <property type="match status" value="1"/>
</dbReference>
<dbReference type="GO" id="GO:0016874">
    <property type="term" value="F:ligase activity"/>
    <property type="evidence" value="ECO:0007669"/>
    <property type="project" value="UniProtKB-KW"/>
</dbReference>
<dbReference type="GO" id="GO:0008610">
    <property type="term" value="P:lipid biosynthetic process"/>
    <property type="evidence" value="ECO:0007669"/>
    <property type="project" value="UniProtKB-ARBA"/>
</dbReference>
<evidence type="ECO:0000313" key="12">
    <source>
        <dbReference type="Proteomes" id="UP000198601"/>
    </source>
</evidence>
<dbReference type="GO" id="GO:0044550">
    <property type="term" value="P:secondary metabolite biosynthetic process"/>
    <property type="evidence" value="ECO:0007669"/>
    <property type="project" value="UniProtKB-ARBA"/>
</dbReference>
<dbReference type="SUPFAM" id="SSF47336">
    <property type="entry name" value="ACP-like"/>
    <property type="match status" value="2"/>
</dbReference>
<dbReference type="InterPro" id="IPR020459">
    <property type="entry name" value="AMP-binding"/>
</dbReference>
<dbReference type="SUPFAM" id="SSF56801">
    <property type="entry name" value="Acetyl-CoA synthetase-like"/>
    <property type="match status" value="2"/>
</dbReference>
<evidence type="ECO:0000256" key="9">
    <source>
        <dbReference type="SAM" id="MobiDB-lite"/>
    </source>
</evidence>
<keyword evidence="8" id="KW-0511">Multifunctional enzyme</keyword>
<dbReference type="GO" id="GO:0005737">
    <property type="term" value="C:cytoplasm"/>
    <property type="evidence" value="ECO:0007669"/>
    <property type="project" value="TreeGrafter"/>
</dbReference>
<dbReference type="PROSITE" id="PS00455">
    <property type="entry name" value="AMP_BINDING"/>
    <property type="match status" value="2"/>
</dbReference>
<dbReference type="InterPro" id="IPR020845">
    <property type="entry name" value="AMP-binding_CS"/>
</dbReference>
<dbReference type="RefSeq" id="WP_143007008.1">
    <property type="nucleotide sequence ID" value="NZ_FMTT01000076.1"/>
</dbReference>
<comment type="similarity">
    <text evidence="2">Belongs to the ATP-dependent AMP-binding enzyme family.</text>
</comment>
<dbReference type="InterPro" id="IPR006162">
    <property type="entry name" value="Ppantetheine_attach_site"/>
</dbReference>
<evidence type="ECO:0000313" key="11">
    <source>
        <dbReference type="EMBL" id="SCW86112.1"/>
    </source>
</evidence>
<reference evidence="12" key="1">
    <citation type="submission" date="2016-10" db="EMBL/GenBank/DDBJ databases">
        <authorList>
            <person name="Varghese N."/>
            <person name="Submissions S."/>
        </authorList>
    </citation>
    <scope>NUCLEOTIDE SEQUENCE [LARGE SCALE GENOMIC DNA]</scope>
    <source>
        <strain evidence="12">CGMCC 1.8946</strain>
    </source>
</reference>
<dbReference type="SUPFAM" id="SSF52777">
    <property type="entry name" value="CoA-dependent acyltransferases"/>
    <property type="match status" value="6"/>
</dbReference>
<dbReference type="Proteomes" id="UP000198601">
    <property type="component" value="Unassembled WGS sequence"/>
</dbReference>
<dbReference type="FunFam" id="1.10.1200.10:FF:000005">
    <property type="entry name" value="Nonribosomal peptide synthetase 1"/>
    <property type="match status" value="2"/>
</dbReference>
<organism evidence="11 12">
    <name type="scientific">Paenibacillus tianmuensis</name>
    <dbReference type="NCBI Taxonomy" id="624147"/>
    <lineage>
        <taxon>Bacteria</taxon>
        <taxon>Bacillati</taxon>
        <taxon>Bacillota</taxon>
        <taxon>Bacilli</taxon>
        <taxon>Bacillales</taxon>
        <taxon>Paenibacillaceae</taxon>
        <taxon>Paenibacillus</taxon>
    </lineage>
</organism>
<feature type="domain" description="Polyketide synthase-like phosphopantetheine-binding" evidence="10">
    <location>
        <begin position="1892"/>
        <end position="1961"/>
    </location>
</feature>
<protein>
    <submittedName>
        <fullName evidence="11">Non-ribosomal peptide synthase domain TIGR01720/amino acid adenylation domain-containing protein</fullName>
    </submittedName>
</protein>
<sequence>PKPVSGADDLAYVIYTSGTTGKPKGVMLEHHGLTNLKAYYDHTLRIGVEDRALLFASLSFDAACWEIFQALFCGATLYVPTKDTILNYQLFETYMAEHQITVAALPPTYAVYLEPEHMPSLRVLFTAGSASSPELVQKWKDKVAYYNGYGPTENSVATSIWPVSEDPEAGRQVSIGRPMPNHRVYIVDTHGHLLPAGVAGELCVAGVGLARGYLDRPELTAEVFVTSRFSGERMYRTGDLARWLADGRLEYLGRIDHQVKIRGYRIELGEIEAKLLQVEAVQEVIVIAREDGQGQQQLCAYYVASEELAASELRQVLSEKLPSYMVPAHFVQLEAMPLTPNDKIDRKALPEPDGSGQTGADYAPPRTPVERSMAAIWQGVLGASAVGIHDNFFELGGDSIKSIQVSSRLLQQGYKLEMKDLFAYPTIAGLSPYVQATGAKADQGAVTGEARLTPIQHWFFEQNFAEPHYFNQALLLHRAEGFEEAALRQAFAKLIGHHDALRMVYKAAPDGFTAWNRDVHEGKPLELSVFDYRDADHARELVESKASELQAGIDLREGPLLKLGLFRCTDGDHLLIAIHHLVIDGVSWRILFEDLKMAYDQAVQGETIRLPHKTDSFRTWSEELRKAAASDELQRELAYWRDLEKVETAVLPKEDGQAGGLTLADSGTVTVEWSAEATEQLLKQANRAYNTNVNDLLLTALGLAVQDWTGQERLLISLEGHGREADAIGLELDLSRTIGWFTSQYPVLLTVEGSQALGKQIKQVKEDLRRIPRKGIGYGILRYVSELPEAERLRQEPEISFNYLGQFDEDLQNGAFGFSPYSSGQSVSEQTALQHALTFNGMVSGGRLTMTLLYNAKAFRLETIEHVAQLLHDRLVEVLEHCVTKKQAELTPSDVQRKGLTIDELEELIRQAEQTGEVENVYALTPMQKGMLFHSLLEPKSGAYFQQAAFELVGRFDVGAFAQSLELLVQRHTVLRTNIINDSRQEPLQMVYRSKASEFYFEDVRDLGDTEQRAYVAAFAAKDRVRGFDLAADALMRIGILQTGDTEVSFVWSFHHIVMDGWCISLLYQEVFGAYFAIRQKREVKLPQVTPYVRYMEWLDKQDAGQAAAYWKEYLSGYEQHTDLPNRKTADAKQRYELEKVSRLIGKPLSAALQRTAKAHQVTINTLLQTAWGIALQRYNNSTDVVFGSVVSGRPADIPGVEGIIGLFINTIPVRVQSEAGESFAHMLKRGQAQAIESNAYDTYPLYEIQAHTAQKQDLISHLLIFENYPLDEEIERIGERGPDAFEIRNARMNEQTNYDFTVTIMPGADIRIDFGYNAVVYDREDAKRIQEHFIHLLEQVTANPDVSVDKLELVTAREKELLLNSFNDNTAEYPREQTIHGLFEEQVRRSAEKIAVSCGNEHMTYRELNERANRLARQLRAHGVGRDVRVGLLAERSLEMIVGILATIKAGGAYVPLDPDYPQDRLQFMLEDSGSHVLLAQTHLLGAVSYAGAVLNLNDPSLYIGNGLNLEPINKPGDMAYIIYTSGTTGKPKGVMIEHRNVVRLLVHDKLQFDFNEQDVWTVFHSFCFDFSVWEMYGALLLGGRAVIVPKQVAQNPKAFAELLREEEVTVLNQTPTAFHALINEVMEQPEQGQGRSVRYVIFGGEALSPMMLKLWRDRYPQTKLINMYGITETTVHVTYKEIGDQEIASNRSNIGRPIPTLTSYIFDAQQQLAPVGVVGELYVGGDGVARGYLNREELTAERFIDNPHKPGERLYRSGDLARMLPNGEMEYQGRIDHQVKIRGHRIELGEIESKLLHLEAVQEAIVLARDDSQGQKLLCAYYVASKELTAGELRETLSQELPSYMVPTFFVQVERMPLTANGKVDRKALPAPEAGLQSGQGYAAPSTQTEAQLTRIWQEVLGLEKVGVKDHFFEIGGHSLRAATLVARIQKELQISVPLRSVFEHPTVEELAAVMAGREKTGETSLPVAEERDYYPLSSVQKRMYILSQLQKNDISYNLPSVLRVEGPFDVKRIEEAFRALIARHQSLRTSFEMVDGEPVQRVHAQADFSIEVREGSEQEAEVWMENFLRPFDLRKPPLMRVELIKLESERYIMQFDMHHIITDGASMGILVQELVRLYGGEELPPLRIQYKDYAVWQQGARARTYEKQEQYWLEALAGELPALVVPTDYPRPAVRSFDGSRVNFELDAECTSAVKRLSEETGSTLFMVLLAAYQALLAHYSGQEDIIVGTPIAGRPLAELEPVVGMFVNTLALRAYPSENKTFLELLQEVKEQALGAFENQEFAFEELVEKLLHVQDASRNPLFDTMLVLQNNERQELKFDSVSFVQQERDYNVAKFDLTLYLIEEGDRINGSLEYSTKLFKAHTIEKYASDFAALLYTVTDQPNIQLGDIELADQVSVESVEFMF</sequence>
<accession>A0A1G4TXH0</accession>
<dbReference type="InterPro" id="IPR042099">
    <property type="entry name" value="ANL_N_sf"/>
</dbReference>
<dbReference type="Pfam" id="PF13193">
    <property type="entry name" value="AMP-binding_C"/>
    <property type="match status" value="2"/>
</dbReference>
<dbReference type="InterPro" id="IPR025110">
    <property type="entry name" value="AMP-bd_C"/>
</dbReference>
<dbReference type="NCBIfam" id="TIGR01733">
    <property type="entry name" value="AA-adenyl-dom"/>
    <property type="match status" value="2"/>
</dbReference>
<dbReference type="GO" id="GO:0017000">
    <property type="term" value="P:antibiotic biosynthetic process"/>
    <property type="evidence" value="ECO:0007669"/>
    <property type="project" value="UniProtKB-KW"/>
</dbReference>
<comment type="cofactor">
    <cofactor evidence="1">
        <name>pantetheine 4'-phosphate</name>
        <dbReference type="ChEBI" id="CHEBI:47942"/>
    </cofactor>
</comment>
<feature type="region of interest" description="Disordered" evidence="9">
    <location>
        <begin position="342"/>
        <end position="365"/>
    </location>
</feature>
<dbReference type="Gene3D" id="2.30.38.10">
    <property type="entry name" value="Luciferase, Domain 3"/>
    <property type="match status" value="1"/>
</dbReference>
<dbReference type="InterPro" id="IPR009081">
    <property type="entry name" value="PP-bd_ACP"/>
</dbReference>
<evidence type="ECO:0000256" key="5">
    <source>
        <dbReference type="ARBA" id="ARBA00022598"/>
    </source>
</evidence>
<keyword evidence="5" id="KW-0436">Ligase</keyword>
<dbReference type="SMART" id="SM00823">
    <property type="entry name" value="PKS_PP"/>
    <property type="match status" value="2"/>
</dbReference>
<dbReference type="FunFam" id="3.40.50.980:FF:000001">
    <property type="entry name" value="Non-ribosomal peptide synthetase"/>
    <property type="match status" value="1"/>
</dbReference>
<dbReference type="OrthoDB" id="9765680at2"/>
<dbReference type="FunFam" id="3.40.50.12780:FF:000012">
    <property type="entry name" value="Non-ribosomal peptide synthetase"/>
    <property type="match status" value="1"/>
</dbReference>
<gene>
    <name evidence="11" type="ORF">SAMN04487970_10762</name>
</gene>
<dbReference type="InterPro" id="IPR045851">
    <property type="entry name" value="AMP-bd_C_sf"/>
</dbReference>
<evidence type="ECO:0000259" key="10">
    <source>
        <dbReference type="SMART" id="SM00823"/>
    </source>
</evidence>
<dbReference type="CDD" id="cd17643">
    <property type="entry name" value="A_NRPS_Cytc1-like"/>
    <property type="match status" value="1"/>
</dbReference>
<dbReference type="InterPro" id="IPR029058">
    <property type="entry name" value="AB_hydrolase_fold"/>
</dbReference>
<dbReference type="STRING" id="624147.SAMN04487970_10762"/>
<dbReference type="Pfam" id="PF00668">
    <property type="entry name" value="Condensation"/>
    <property type="match status" value="3"/>
</dbReference>
<evidence type="ECO:0000256" key="2">
    <source>
        <dbReference type="ARBA" id="ARBA00006432"/>
    </source>
</evidence>
<evidence type="ECO:0000256" key="7">
    <source>
        <dbReference type="ARBA" id="ARBA00023194"/>
    </source>
</evidence>
<dbReference type="FunFam" id="3.30.559.30:FF:000001">
    <property type="entry name" value="Non-ribosomal peptide synthetase"/>
    <property type="match status" value="1"/>
</dbReference>
<dbReference type="Pfam" id="PF00550">
    <property type="entry name" value="PP-binding"/>
    <property type="match status" value="2"/>
</dbReference>
<evidence type="ECO:0000256" key="1">
    <source>
        <dbReference type="ARBA" id="ARBA00001957"/>
    </source>
</evidence>
<dbReference type="InterPro" id="IPR010071">
    <property type="entry name" value="AA_adenyl_dom"/>
</dbReference>
<proteinExistence type="inferred from homology"/>
<dbReference type="InterPro" id="IPR000873">
    <property type="entry name" value="AMP-dep_synth/lig_dom"/>
</dbReference>
<keyword evidence="12" id="KW-1185">Reference proteome</keyword>
<dbReference type="NCBIfam" id="TIGR01720">
    <property type="entry name" value="NRPS-para261"/>
    <property type="match status" value="1"/>
</dbReference>
<feature type="domain" description="Polyketide synthase-like phosphopantetheine-binding" evidence="10">
    <location>
        <begin position="370"/>
        <end position="438"/>
    </location>
</feature>
<dbReference type="CDD" id="cd19531">
    <property type="entry name" value="LCL_NRPS-like"/>
    <property type="match status" value="1"/>
</dbReference>
<keyword evidence="3" id="KW-0596">Phosphopantetheine</keyword>
<dbReference type="CDD" id="cd19534">
    <property type="entry name" value="E_NRPS"/>
    <property type="match status" value="1"/>
</dbReference>
<keyword evidence="7" id="KW-0045">Antibiotic biosynthesis</keyword>
<dbReference type="FunFam" id="3.40.50.980:FF:000002">
    <property type="entry name" value="Enterobactin synthetase component F"/>
    <property type="match status" value="1"/>
</dbReference>
<dbReference type="PRINTS" id="PR00154">
    <property type="entry name" value="AMPBINDING"/>
</dbReference>
<dbReference type="InterPro" id="IPR023213">
    <property type="entry name" value="CAT-like_dom_sf"/>
</dbReference>
<dbReference type="PROSITE" id="PS00012">
    <property type="entry name" value="PHOSPHOPANTETHEINE"/>
    <property type="match status" value="2"/>
</dbReference>
<dbReference type="Gene3D" id="3.40.50.1820">
    <property type="entry name" value="alpha/beta hydrolase"/>
    <property type="match status" value="1"/>
</dbReference>
<dbReference type="PANTHER" id="PTHR45527">
    <property type="entry name" value="NONRIBOSOMAL PEPTIDE SYNTHETASE"/>
    <property type="match status" value="1"/>
</dbReference>
<dbReference type="InterPro" id="IPR020806">
    <property type="entry name" value="PKS_PP-bd"/>
</dbReference>
<dbReference type="InterPro" id="IPR036736">
    <property type="entry name" value="ACP-like_sf"/>
</dbReference>
<evidence type="ECO:0000256" key="3">
    <source>
        <dbReference type="ARBA" id="ARBA00022450"/>
    </source>
</evidence>